<evidence type="ECO:0000313" key="3">
    <source>
        <dbReference type="Proteomes" id="UP000199658"/>
    </source>
</evidence>
<dbReference type="EMBL" id="FOYO01000001">
    <property type="protein sequence ID" value="SFR47578.1"/>
    <property type="molecule type" value="Genomic_DNA"/>
</dbReference>
<dbReference type="AlphaFoldDB" id="A0A1I6GZH0"/>
<gene>
    <name evidence="2" type="ORF">SAMN04488002_2204</name>
</gene>
<accession>A0A1I6GZH0</accession>
<keyword evidence="1" id="KW-0812">Transmembrane</keyword>
<dbReference type="Proteomes" id="UP000199658">
    <property type="component" value="Unassembled WGS sequence"/>
</dbReference>
<dbReference type="Gene3D" id="2.60.120.380">
    <property type="match status" value="1"/>
</dbReference>
<proteinExistence type="predicted"/>
<organism evidence="2 3">
    <name type="scientific">Litoreibacter janthinus</name>
    <dbReference type="NCBI Taxonomy" id="670154"/>
    <lineage>
        <taxon>Bacteria</taxon>
        <taxon>Pseudomonadati</taxon>
        <taxon>Pseudomonadota</taxon>
        <taxon>Alphaproteobacteria</taxon>
        <taxon>Rhodobacterales</taxon>
        <taxon>Roseobacteraceae</taxon>
        <taxon>Litoreibacter</taxon>
    </lineage>
</organism>
<evidence type="ECO:0000256" key="1">
    <source>
        <dbReference type="SAM" id="Phobius"/>
    </source>
</evidence>
<reference evidence="3" key="1">
    <citation type="submission" date="2016-10" db="EMBL/GenBank/DDBJ databases">
        <authorList>
            <person name="Varghese N."/>
            <person name="Submissions S."/>
        </authorList>
    </citation>
    <scope>NUCLEOTIDE SEQUENCE [LARGE SCALE GENOMIC DNA]</scope>
    <source>
        <strain evidence="3">DSM 26921</strain>
    </source>
</reference>
<feature type="transmembrane region" description="Helical" evidence="1">
    <location>
        <begin position="12"/>
        <end position="30"/>
    </location>
</feature>
<dbReference type="OrthoDB" id="7842285at2"/>
<sequence>MSFETLDSTKLIILMIAGAVFAGVGLYLLLRPKPEGAAKIELFGLKFESSSAGLLVFLVGAAFMSLPLFVKEKIEPNVPIAVVPNAPSSPRAPSNQPAETQPANPIVIADGAMIEEVEPNDGAFEANALALGQRAKGTVIKDKPDWFVILVPDGGIVGDQVMLKHVRGYEVRLELYNAREEHKGWIKTSEGAKYLEIKSDFEDRIYLKVHSVYPVNTSDYEVAVVPSD</sequence>
<keyword evidence="1" id="KW-0472">Membrane</keyword>
<keyword evidence="3" id="KW-1185">Reference proteome</keyword>
<name>A0A1I6GZH0_9RHOB</name>
<evidence type="ECO:0000313" key="2">
    <source>
        <dbReference type="EMBL" id="SFR47578.1"/>
    </source>
</evidence>
<dbReference type="RefSeq" id="WP_090216651.1">
    <property type="nucleotide sequence ID" value="NZ_FOYO01000001.1"/>
</dbReference>
<keyword evidence="1" id="KW-1133">Transmembrane helix</keyword>
<protein>
    <submittedName>
        <fullName evidence="2">Uncharacterized protein</fullName>
    </submittedName>
</protein>
<dbReference type="STRING" id="670154.SAMN04488002_2204"/>
<feature type="transmembrane region" description="Helical" evidence="1">
    <location>
        <begin position="51"/>
        <end position="70"/>
    </location>
</feature>